<dbReference type="InterPro" id="IPR000192">
    <property type="entry name" value="Aminotrans_V_dom"/>
</dbReference>
<keyword evidence="4" id="KW-1185">Reference proteome</keyword>
<evidence type="ECO:0000256" key="1">
    <source>
        <dbReference type="ARBA" id="ARBA00022898"/>
    </source>
</evidence>
<keyword evidence="3" id="KW-0808">Transferase</keyword>
<dbReference type="PANTHER" id="PTHR43092:SF2">
    <property type="entry name" value="HERCYNYLCYSTEINE SULFOXIDE LYASE"/>
    <property type="match status" value="1"/>
</dbReference>
<dbReference type="InterPro" id="IPR015424">
    <property type="entry name" value="PyrdxlP-dep_Trfase"/>
</dbReference>
<dbReference type="Gene3D" id="3.40.640.10">
    <property type="entry name" value="Type I PLP-dependent aspartate aminotransferase-like (Major domain)"/>
    <property type="match status" value="1"/>
</dbReference>
<keyword evidence="1" id="KW-0663">Pyridoxal phosphate</keyword>
<sequence length="396" mass="43738">MASPLADHWTLRSDIDYLNHGSFGATPRCVLAAQQAWMARLEQEPIEFLAPERTLLPKLDQVRKLVAEHMNASPRDVVFVRNATDGVNAVVRSIALRAGDEVLITSHGYNACNNAVRYAAERAGATVVTADIPFPISGPDDVVDAITACLTPRTRWMLVDHVTSPTGIVMPVDEIVDLAHARGIRVMIDGAHGPGMLQVDLQRTNPDYYTANHHKWWCGPKVSGFLFAREEWQDEIVPAVISRGANLDGFGDTKFQANFNWPGTFDPSPLLALPTAIEFLSGLHPQPAGCGLEALMRANHDLVVSARRLILDRLGIEEPVPESMLGSLATIPIPAWRDCTSDQIKEIGKRLRDEHRFEFPVIRFADSIGCLRISAQAYNSIEQYQRLADVLVRLTA</sequence>
<dbReference type="Pfam" id="PF00266">
    <property type="entry name" value="Aminotran_5"/>
    <property type="match status" value="1"/>
</dbReference>
<reference evidence="3 4" key="1">
    <citation type="journal article" date="2022" name="Syst. Appl. Microbiol.">
        <title>Rhodopirellula aestuarii sp. nov., a novel member of the genus Rhodopirellula isolated from brackish sediments collected in the Tagus River estuary, Portugal.</title>
        <authorList>
            <person name="Vitorino I.R."/>
            <person name="Klimek D."/>
            <person name="Calusinska M."/>
            <person name="Lobo-da-Cunha A."/>
            <person name="Vasconcelos V."/>
            <person name="Lage O.M."/>
        </authorList>
    </citation>
    <scope>NUCLEOTIDE SEQUENCE [LARGE SCALE GENOMIC DNA]</scope>
    <source>
        <strain evidence="3 4">ICT_H3.1</strain>
    </source>
</reference>
<evidence type="ECO:0000313" key="3">
    <source>
        <dbReference type="EMBL" id="MCM2374509.1"/>
    </source>
</evidence>
<gene>
    <name evidence="3" type="ORF">NB063_28140</name>
</gene>
<dbReference type="InterPro" id="IPR015422">
    <property type="entry name" value="PyrdxlP-dep_Trfase_small"/>
</dbReference>
<dbReference type="GO" id="GO:0008483">
    <property type="term" value="F:transaminase activity"/>
    <property type="evidence" value="ECO:0007669"/>
    <property type="project" value="UniProtKB-KW"/>
</dbReference>
<protein>
    <submittedName>
        <fullName evidence="3">Aminotransferase class V-fold PLP-dependent enzyme</fullName>
    </submittedName>
</protein>
<dbReference type="SUPFAM" id="SSF53383">
    <property type="entry name" value="PLP-dependent transferases"/>
    <property type="match status" value="1"/>
</dbReference>
<dbReference type="RefSeq" id="WP_250932401.1">
    <property type="nucleotide sequence ID" value="NZ_JAMQBK010000088.1"/>
</dbReference>
<dbReference type="InterPro" id="IPR015421">
    <property type="entry name" value="PyrdxlP-dep_Trfase_major"/>
</dbReference>
<feature type="domain" description="Aminotransferase class V" evidence="2">
    <location>
        <begin position="27"/>
        <end position="283"/>
    </location>
</feature>
<dbReference type="Proteomes" id="UP001202961">
    <property type="component" value="Unassembled WGS sequence"/>
</dbReference>
<dbReference type="Gene3D" id="3.90.1150.10">
    <property type="entry name" value="Aspartate Aminotransferase, domain 1"/>
    <property type="match status" value="1"/>
</dbReference>
<evidence type="ECO:0000313" key="4">
    <source>
        <dbReference type="Proteomes" id="UP001202961"/>
    </source>
</evidence>
<dbReference type="EMBL" id="JAMQBK010000088">
    <property type="protein sequence ID" value="MCM2374509.1"/>
    <property type="molecule type" value="Genomic_DNA"/>
</dbReference>
<evidence type="ECO:0000259" key="2">
    <source>
        <dbReference type="Pfam" id="PF00266"/>
    </source>
</evidence>
<organism evidence="3 4">
    <name type="scientific">Aporhodopirellula aestuarii</name>
    <dbReference type="NCBI Taxonomy" id="2950107"/>
    <lineage>
        <taxon>Bacteria</taxon>
        <taxon>Pseudomonadati</taxon>
        <taxon>Planctomycetota</taxon>
        <taxon>Planctomycetia</taxon>
        <taxon>Pirellulales</taxon>
        <taxon>Pirellulaceae</taxon>
        <taxon>Aporhodopirellula</taxon>
    </lineage>
</organism>
<proteinExistence type="predicted"/>
<accession>A0ABT0UBW3</accession>
<dbReference type="PANTHER" id="PTHR43092">
    <property type="entry name" value="L-CYSTEINE DESULFHYDRASE"/>
    <property type="match status" value="1"/>
</dbReference>
<comment type="caution">
    <text evidence="3">The sequence shown here is derived from an EMBL/GenBank/DDBJ whole genome shotgun (WGS) entry which is preliminary data.</text>
</comment>
<name>A0ABT0UBW3_9BACT</name>
<keyword evidence="3" id="KW-0032">Aminotransferase</keyword>